<dbReference type="Proteomes" id="UP001499988">
    <property type="component" value="Unassembled WGS sequence"/>
</dbReference>
<comment type="subcellular location">
    <subcellularLocation>
        <location evidence="1">Cell membrane</location>
        <topology evidence="1">Multi-pass membrane protein</topology>
    </subcellularLocation>
</comment>
<gene>
    <name evidence="7" type="ORF">GCM10023333_18530</name>
</gene>
<evidence type="ECO:0000256" key="2">
    <source>
        <dbReference type="ARBA" id="ARBA00022475"/>
    </source>
</evidence>
<keyword evidence="4 6" id="KW-1133">Transmembrane helix</keyword>
<keyword evidence="3 6" id="KW-0812">Transmembrane</keyword>
<feature type="transmembrane region" description="Helical" evidence="6">
    <location>
        <begin position="160"/>
        <end position="187"/>
    </location>
</feature>
<dbReference type="Pfam" id="PF02588">
    <property type="entry name" value="YitT_membrane"/>
    <property type="match status" value="1"/>
</dbReference>
<feature type="transmembrane region" description="Helical" evidence="6">
    <location>
        <begin position="12"/>
        <end position="30"/>
    </location>
</feature>
<proteinExistence type="predicted"/>
<evidence type="ECO:0000313" key="8">
    <source>
        <dbReference type="Proteomes" id="UP001499988"/>
    </source>
</evidence>
<keyword evidence="2" id="KW-1003">Cell membrane</keyword>
<evidence type="ECO:0000256" key="1">
    <source>
        <dbReference type="ARBA" id="ARBA00004651"/>
    </source>
</evidence>
<dbReference type="RefSeq" id="WP_345335091.1">
    <property type="nucleotide sequence ID" value="NZ_BAABJZ010000054.1"/>
</dbReference>
<feature type="transmembrane region" description="Helical" evidence="6">
    <location>
        <begin position="98"/>
        <end position="125"/>
    </location>
</feature>
<protein>
    <submittedName>
        <fullName evidence="7">YitT family protein</fullName>
    </submittedName>
</protein>
<feature type="transmembrane region" description="Helical" evidence="6">
    <location>
        <begin position="42"/>
        <end position="61"/>
    </location>
</feature>
<keyword evidence="8" id="KW-1185">Reference proteome</keyword>
<evidence type="ECO:0000313" key="7">
    <source>
        <dbReference type="EMBL" id="GAA4885309.1"/>
    </source>
</evidence>
<reference evidence="8" key="1">
    <citation type="journal article" date="2019" name="Int. J. Syst. Evol. Microbiol.">
        <title>The Global Catalogue of Microorganisms (GCM) 10K type strain sequencing project: providing services to taxonomists for standard genome sequencing and annotation.</title>
        <authorList>
            <consortium name="The Broad Institute Genomics Platform"/>
            <consortium name="The Broad Institute Genome Sequencing Center for Infectious Disease"/>
            <person name="Wu L."/>
            <person name="Ma J."/>
        </authorList>
    </citation>
    <scope>NUCLEOTIDE SEQUENCE [LARGE SCALE GENOMIC DNA]</scope>
    <source>
        <strain evidence="8">JCM 18401</strain>
    </source>
</reference>
<organism evidence="7 8">
    <name type="scientific">Ferrimonas pelagia</name>
    <dbReference type="NCBI Taxonomy" id="1177826"/>
    <lineage>
        <taxon>Bacteria</taxon>
        <taxon>Pseudomonadati</taxon>
        <taxon>Pseudomonadota</taxon>
        <taxon>Gammaproteobacteria</taxon>
        <taxon>Alteromonadales</taxon>
        <taxon>Ferrimonadaceae</taxon>
        <taxon>Ferrimonas</taxon>
    </lineage>
</organism>
<dbReference type="InterPro" id="IPR003740">
    <property type="entry name" value="YitT"/>
</dbReference>
<dbReference type="PANTHER" id="PTHR33545">
    <property type="entry name" value="UPF0750 MEMBRANE PROTEIN YITT-RELATED"/>
    <property type="match status" value="1"/>
</dbReference>
<evidence type="ECO:0000256" key="4">
    <source>
        <dbReference type="ARBA" id="ARBA00022989"/>
    </source>
</evidence>
<keyword evidence="5 6" id="KW-0472">Membrane</keyword>
<feature type="transmembrane region" description="Helical" evidence="6">
    <location>
        <begin position="73"/>
        <end position="92"/>
    </location>
</feature>
<evidence type="ECO:0000256" key="5">
    <source>
        <dbReference type="ARBA" id="ARBA00023136"/>
    </source>
</evidence>
<comment type="caution">
    <text evidence="7">The sequence shown here is derived from an EMBL/GenBank/DDBJ whole genome shotgun (WGS) entry which is preliminary data.</text>
</comment>
<dbReference type="InterPro" id="IPR051461">
    <property type="entry name" value="UPF0750_membrane"/>
</dbReference>
<name>A0ABP9ER04_9GAMM</name>
<evidence type="ECO:0000256" key="6">
    <source>
        <dbReference type="SAM" id="Phobius"/>
    </source>
</evidence>
<evidence type="ECO:0000256" key="3">
    <source>
        <dbReference type="ARBA" id="ARBA00022692"/>
    </source>
</evidence>
<accession>A0ABP9ER04</accession>
<dbReference type="EMBL" id="BAABJZ010000054">
    <property type="protein sequence ID" value="GAA4885309.1"/>
    <property type="molecule type" value="Genomic_DNA"/>
</dbReference>
<sequence>MSQSRHTTREDLIAILTGAFIVAQGVFFLQQGGLLTGGTTGLALLLSHHVTLSFGTLYLLINLPFYTMAWFRMGRIFALTSVLAGGLVAVIADHLHHVIALSWLSPVYSGLIGGLLMGLGMLILFRHNTSLGGFNVLVLYCQQRFGIAAGKMQMGIDISILIASAFFMTPVVLACSVLGAIMLNLVLAMNHRSDRYYALPSYAVKS</sequence>
<dbReference type="PANTHER" id="PTHR33545:SF5">
    <property type="entry name" value="UPF0750 MEMBRANE PROTEIN YITT"/>
    <property type="match status" value="1"/>
</dbReference>